<evidence type="ECO:0000256" key="3">
    <source>
        <dbReference type="ARBA" id="ARBA00022842"/>
    </source>
</evidence>
<dbReference type="PROSITE" id="PS51706">
    <property type="entry name" value="G_ENGB"/>
    <property type="match status" value="1"/>
</dbReference>
<dbReference type="GeneID" id="9043225"/>
<dbReference type="Gene3D" id="3.40.50.300">
    <property type="entry name" value="P-loop containing nucleotide triphosphate hydrolases"/>
    <property type="match status" value="1"/>
</dbReference>
<dbReference type="Proteomes" id="UP000007800">
    <property type="component" value="Unassembled WGS sequence"/>
</dbReference>
<keyword evidence="7" id="KW-1185">Reference proteome</keyword>
<dbReference type="InterPro" id="IPR027417">
    <property type="entry name" value="P-loop_NTPase"/>
</dbReference>
<evidence type="ECO:0000256" key="4">
    <source>
        <dbReference type="ARBA" id="ARBA00023134"/>
    </source>
</evidence>
<organism evidence="7">
    <name type="scientific">Perkinsus marinus (strain ATCC 50983 / TXsc)</name>
    <dbReference type="NCBI Taxonomy" id="423536"/>
    <lineage>
        <taxon>Eukaryota</taxon>
        <taxon>Sar</taxon>
        <taxon>Alveolata</taxon>
        <taxon>Perkinsozoa</taxon>
        <taxon>Perkinsea</taxon>
        <taxon>Perkinsida</taxon>
        <taxon>Perkinsidae</taxon>
        <taxon>Perkinsus</taxon>
    </lineage>
</organism>
<evidence type="ECO:0000256" key="1">
    <source>
        <dbReference type="ARBA" id="ARBA00022723"/>
    </source>
</evidence>
<dbReference type="InterPro" id="IPR006073">
    <property type="entry name" value="GTP-bd"/>
</dbReference>
<keyword evidence="4" id="KW-0342">GTP-binding</keyword>
<gene>
    <name evidence="6" type="ORF">Pmar_PMAR011844</name>
</gene>
<dbReference type="GO" id="GO:0046872">
    <property type="term" value="F:metal ion binding"/>
    <property type="evidence" value="ECO:0007669"/>
    <property type="project" value="UniProtKB-KW"/>
</dbReference>
<dbReference type="SUPFAM" id="SSF52540">
    <property type="entry name" value="P-loop containing nucleoside triphosphate hydrolases"/>
    <property type="match status" value="1"/>
</dbReference>
<keyword evidence="1" id="KW-0479">Metal-binding</keyword>
<evidence type="ECO:0000313" key="7">
    <source>
        <dbReference type="Proteomes" id="UP000007800"/>
    </source>
</evidence>
<reference evidence="6 7" key="1">
    <citation type="submission" date="2008-07" db="EMBL/GenBank/DDBJ databases">
        <authorList>
            <person name="El-Sayed N."/>
            <person name="Caler E."/>
            <person name="Inman J."/>
            <person name="Amedeo P."/>
            <person name="Hass B."/>
            <person name="Wortman J."/>
        </authorList>
    </citation>
    <scope>NUCLEOTIDE SEQUENCE [LARGE SCALE GENOMIC DNA]</scope>
    <source>
        <strain evidence="7">ATCC 50983 / TXsc</strain>
    </source>
</reference>
<evidence type="ECO:0000256" key="2">
    <source>
        <dbReference type="ARBA" id="ARBA00022741"/>
    </source>
</evidence>
<sequence>MQYARELFSRKVVGYPLIGLWNVSRKSANNAHRTPAVVICGRSNVGKSTLINEILYGRQFDANKYRIRWSSDNITHAPVSRKAGRTRHVFRFDLGDRLRLVDLPGYGFADVEGSVRDEWATLIERYLEVAGEDSEQVQRVISLVDSRRGVKGLDRALWEMLQEKKIPFQVVLTKVDLVRDVYGLHDVMENTIALLQEYDRELLWPYVHSVSSLHKHGVNDLLLSLSAVARDFEMVNKARMVSGGR</sequence>
<dbReference type="PANTHER" id="PTHR11649">
    <property type="entry name" value="MSS1/TRME-RELATED GTP-BINDING PROTEIN"/>
    <property type="match status" value="1"/>
</dbReference>
<dbReference type="AlphaFoldDB" id="C5LBH4"/>
<evidence type="ECO:0000259" key="5">
    <source>
        <dbReference type="PROSITE" id="PS51706"/>
    </source>
</evidence>
<dbReference type="PANTHER" id="PTHR11649:SF13">
    <property type="entry name" value="ENGB-TYPE G DOMAIN-CONTAINING PROTEIN"/>
    <property type="match status" value="1"/>
</dbReference>
<dbReference type="InterPro" id="IPR030393">
    <property type="entry name" value="G_ENGB_dom"/>
</dbReference>
<feature type="domain" description="EngB-type G" evidence="5">
    <location>
        <begin position="33"/>
        <end position="231"/>
    </location>
</feature>
<dbReference type="OMA" id="CLIECTE"/>
<dbReference type="OrthoDB" id="391988at2759"/>
<dbReference type="CDD" id="cd01876">
    <property type="entry name" value="YihA_EngB"/>
    <property type="match status" value="1"/>
</dbReference>
<accession>C5LBH4</accession>
<proteinExistence type="predicted"/>
<dbReference type="GO" id="GO:0005525">
    <property type="term" value="F:GTP binding"/>
    <property type="evidence" value="ECO:0007669"/>
    <property type="project" value="UniProtKB-KW"/>
</dbReference>
<keyword evidence="3" id="KW-0460">Magnesium</keyword>
<keyword evidence="2" id="KW-0547">Nucleotide-binding</keyword>
<dbReference type="Pfam" id="PF01926">
    <property type="entry name" value="MMR_HSR1"/>
    <property type="match status" value="1"/>
</dbReference>
<dbReference type="RefSeq" id="XP_002773979.1">
    <property type="nucleotide sequence ID" value="XM_002773933.1"/>
</dbReference>
<name>C5LBH4_PERM5</name>
<dbReference type="InParanoid" id="C5LBH4"/>
<protein>
    <submittedName>
        <fullName evidence="6">GTP-binding protein/GTPase, putative</fullName>
    </submittedName>
</protein>
<dbReference type="EMBL" id="GG680918">
    <property type="protein sequence ID" value="EER05795.1"/>
    <property type="molecule type" value="Genomic_DNA"/>
</dbReference>
<evidence type="ECO:0000313" key="6">
    <source>
        <dbReference type="EMBL" id="EER05795.1"/>
    </source>
</evidence>